<protein>
    <submittedName>
        <fullName evidence="4">DUF6519 domain-containing protein</fullName>
    </submittedName>
</protein>
<dbReference type="InterPro" id="IPR028203">
    <property type="entry name" value="PSII_CF48-like_dom"/>
</dbReference>
<dbReference type="PANTHER" id="PTHR47199:SF2">
    <property type="entry name" value="PHOTOSYSTEM II STABILITY_ASSEMBLY FACTOR HCF136, CHLOROPLASTIC"/>
    <property type="match status" value="1"/>
</dbReference>
<gene>
    <name evidence="4" type="ORF">P4826_19510</name>
</gene>
<evidence type="ECO:0000256" key="1">
    <source>
        <dbReference type="ARBA" id="ARBA00022531"/>
    </source>
</evidence>
<name>A0ABZ0J3C2_9BURK</name>
<proteinExistence type="predicted"/>
<feature type="domain" description="Photosynthesis system II assembly factor Ycf48/Hcf136-like" evidence="3">
    <location>
        <begin position="138"/>
        <end position="225"/>
    </location>
</feature>
<keyword evidence="5" id="KW-1185">Reference proteome</keyword>
<keyword evidence="2" id="KW-0604">Photosystem II</keyword>
<evidence type="ECO:0000259" key="3">
    <source>
        <dbReference type="Pfam" id="PF14870"/>
    </source>
</evidence>
<keyword evidence="1" id="KW-0602">Photosynthesis</keyword>
<dbReference type="RefSeq" id="WP_317701992.1">
    <property type="nucleotide sequence ID" value="NZ_CP136921.1"/>
</dbReference>
<organism evidence="4 5">
    <name type="scientific">Diaphorobacter limosus</name>
    <dbReference type="NCBI Taxonomy" id="3036128"/>
    <lineage>
        <taxon>Bacteria</taxon>
        <taxon>Pseudomonadati</taxon>
        <taxon>Pseudomonadota</taxon>
        <taxon>Betaproteobacteria</taxon>
        <taxon>Burkholderiales</taxon>
        <taxon>Comamonadaceae</taxon>
        <taxon>Diaphorobacter</taxon>
    </lineage>
</organism>
<dbReference type="Gene3D" id="2.130.10.10">
    <property type="entry name" value="YVTN repeat-like/Quinoprotein amine dehydrogenase"/>
    <property type="match status" value="1"/>
</dbReference>
<dbReference type="InterPro" id="IPR015943">
    <property type="entry name" value="WD40/YVTN_repeat-like_dom_sf"/>
</dbReference>
<evidence type="ECO:0000313" key="5">
    <source>
        <dbReference type="Proteomes" id="UP001303211"/>
    </source>
</evidence>
<dbReference type="PANTHER" id="PTHR47199">
    <property type="entry name" value="PHOTOSYSTEM II STABILITY/ASSEMBLY FACTOR HCF136, CHLOROPLASTIC"/>
    <property type="match status" value="1"/>
</dbReference>
<dbReference type="SUPFAM" id="SSF110296">
    <property type="entry name" value="Oligoxyloglucan reducing end-specific cellobiohydrolase"/>
    <property type="match status" value="1"/>
</dbReference>
<evidence type="ECO:0000313" key="4">
    <source>
        <dbReference type="EMBL" id="WOO32533.1"/>
    </source>
</evidence>
<reference evidence="4 5" key="1">
    <citation type="submission" date="2023-03" db="EMBL/GenBank/DDBJ databases">
        <title>Diaphorobacter basophil sp. nov., isolated from a sewage-treatment plant.</title>
        <authorList>
            <person name="Yang K."/>
        </authorList>
    </citation>
    <scope>NUCLEOTIDE SEQUENCE [LARGE SCALE GENOMIC DNA]</scope>
    <source>
        <strain evidence="4 5">Y-1</strain>
    </source>
</reference>
<accession>A0ABZ0J3C2</accession>
<dbReference type="Proteomes" id="UP001303211">
    <property type="component" value="Chromosome"/>
</dbReference>
<dbReference type="Pfam" id="PF14870">
    <property type="entry name" value="PSII_BNR"/>
    <property type="match status" value="1"/>
</dbReference>
<dbReference type="EMBL" id="CP136921">
    <property type="protein sequence ID" value="WOO32533.1"/>
    <property type="molecule type" value="Genomic_DNA"/>
</dbReference>
<evidence type="ECO:0000256" key="2">
    <source>
        <dbReference type="ARBA" id="ARBA00023276"/>
    </source>
</evidence>
<sequence length="1140" mass="117850">MQGDLSRETFDARKHYTAVRLQQGRVLTDADFNEQGDITRQRLEHLARDVIGASGGPAEGAGFALAGGMAALAVHAQDANSIWIAGQDGVLLVSSNGGGAWTVANTGSTRHLRALARSGSTGWAVGDGGTILRTSNSGSSWTAQASGTLQALRGVACTDAQHAWAVGDGGLALATVDGGVTWTARATGVARLHAVAFTSAQNGLAVGQGGAIVRSADGGQTWAKVGSGSQATLRAVVLNGAQALAAGDGGTLLVSGDGGATWSTATSGSTARLRTLRMRDANTGWAAGDGGTLLATGNGGASWTAQPVAGSPQLAGLSVAGTADAWAVGGGQSWRIAATGAGAPATLPAASLLISAGCYFVQGQHCVWEQAASLANQPDGGVAPRLAPGQHLIYLRAWQRHISALEDPAIREVALGGPDTATRARQMAQVRALALPAPSNNLAWHCNAPLDDWNQLTAPSSARLAARAEPELAATGVCDLAASAGYRRLENQLYRVEIHSVDANTGAATFKWSRENASVAYAVQSVTLDSAAQQTIVRVAARGRDANLDLSPHDRVELLDDAAAQQQRAGQLFEFLHDGDDTLELVLDGLPQGSLGQDASGHPLLRRWEQRPTAAGQHALAVVEGGWIPLEDGVQVRFAPGGSYRVGDYWQIPARTATADVEWPLDEDGAPQACPPAGVRDGWARLGLVTVDAGGLISAITDCREWFPPLTQLTQLLYVGGDGQEAAPNTTLAEPLRLRVARGALPLAGSRVRFTLEAGGGSVNPPEATTDAQGLAQCNWQLGGAGPQRVRANLLTSGGAAVPEQTLVFAATAQAPAQAGGGCCITIGKGGDFEQLSTELLMKLLEEHGGQLCLCLLPGTHELADLTVNQVPPGARLSLHGCGPTAIVAVHAPIALGGFAALELRDLQLAMDPGTSLQLTGNRELGLHSLRVRGKQDQPQPWIVVDGSSELRMHQCEVAAAAPASVVLQNITGQCEVMHCVIAGDLAFYGMPPPDGTASAPIATVLVNALISGDFQVPAGRGQLVLGHNRLRRLNLGEEMLKQLIQRQFNGLFQTVVLQGNTFSSAPSLCAGVLLTVNGNHFTAGQTAENLHGVLAGRRAAASGNASDLLNDKMTLVFLLTNRTQFRGAANLMPTTPPSI</sequence>
<dbReference type="InterPro" id="IPR045392">
    <property type="entry name" value="DUF6519"/>
</dbReference>
<dbReference type="Pfam" id="PF20129">
    <property type="entry name" value="DUF6519"/>
    <property type="match status" value="3"/>
</dbReference>